<dbReference type="Proteomes" id="UP001367508">
    <property type="component" value="Unassembled WGS sequence"/>
</dbReference>
<reference evidence="1 2" key="1">
    <citation type="submission" date="2024-01" db="EMBL/GenBank/DDBJ databases">
        <title>The genomes of 5 underutilized Papilionoideae crops provide insights into root nodulation and disease resistanc.</title>
        <authorList>
            <person name="Jiang F."/>
        </authorList>
    </citation>
    <scope>NUCLEOTIDE SEQUENCE [LARGE SCALE GENOMIC DNA]</scope>
    <source>
        <strain evidence="1">LVBAO_FW01</strain>
        <tissue evidence="1">Leaves</tissue>
    </source>
</reference>
<name>A0AAN9JXJ0_CANGL</name>
<comment type="caution">
    <text evidence="1">The sequence shown here is derived from an EMBL/GenBank/DDBJ whole genome shotgun (WGS) entry which is preliminary data.</text>
</comment>
<dbReference type="EMBL" id="JAYMYQ010000010">
    <property type="protein sequence ID" value="KAK7306942.1"/>
    <property type="molecule type" value="Genomic_DNA"/>
</dbReference>
<gene>
    <name evidence="1" type="ORF">VNO77_39585</name>
</gene>
<sequence>MVTSLAQIKWIQTTAKPAEWDIIGTENAGNLKTGCRFVLATLAGYFVQMGAFLHRLLPSPRRTSIEADGAL</sequence>
<keyword evidence="2" id="KW-1185">Reference proteome</keyword>
<evidence type="ECO:0000313" key="1">
    <source>
        <dbReference type="EMBL" id="KAK7306942.1"/>
    </source>
</evidence>
<proteinExistence type="predicted"/>
<protein>
    <submittedName>
        <fullName evidence="1">Uncharacterized protein</fullName>
    </submittedName>
</protein>
<dbReference type="AlphaFoldDB" id="A0AAN9JXJ0"/>
<accession>A0AAN9JXJ0</accession>
<evidence type="ECO:0000313" key="2">
    <source>
        <dbReference type="Proteomes" id="UP001367508"/>
    </source>
</evidence>
<organism evidence="1 2">
    <name type="scientific">Canavalia gladiata</name>
    <name type="common">Sword bean</name>
    <name type="synonym">Dolichos gladiatus</name>
    <dbReference type="NCBI Taxonomy" id="3824"/>
    <lineage>
        <taxon>Eukaryota</taxon>
        <taxon>Viridiplantae</taxon>
        <taxon>Streptophyta</taxon>
        <taxon>Embryophyta</taxon>
        <taxon>Tracheophyta</taxon>
        <taxon>Spermatophyta</taxon>
        <taxon>Magnoliopsida</taxon>
        <taxon>eudicotyledons</taxon>
        <taxon>Gunneridae</taxon>
        <taxon>Pentapetalae</taxon>
        <taxon>rosids</taxon>
        <taxon>fabids</taxon>
        <taxon>Fabales</taxon>
        <taxon>Fabaceae</taxon>
        <taxon>Papilionoideae</taxon>
        <taxon>50 kb inversion clade</taxon>
        <taxon>NPAAA clade</taxon>
        <taxon>indigoferoid/millettioid clade</taxon>
        <taxon>Phaseoleae</taxon>
        <taxon>Canavalia</taxon>
    </lineage>
</organism>